<gene>
    <name evidence="2" type="ORF">GQF01_14350</name>
</gene>
<dbReference type="InterPro" id="IPR016181">
    <property type="entry name" value="Acyl_CoA_acyltransferase"/>
</dbReference>
<feature type="domain" description="N-acetyltransferase" evidence="1">
    <location>
        <begin position="1"/>
        <end position="63"/>
    </location>
</feature>
<dbReference type="InterPro" id="IPR031165">
    <property type="entry name" value="GNAT_YJDJ"/>
</dbReference>
<reference evidence="2 3" key="1">
    <citation type="submission" date="2019-12" db="EMBL/GenBank/DDBJ databases">
        <title>Paenibacillus sp. nov. sp. isolated from soil.</title>
        <authorList>
            <person name="Kim J."/>
            <person name="Jeong S.E."/>
            <person name="Jung H.S."/>
            <person name="Jeon C.O."/>
        </authorList>
    </citation>
    <scope>NUCLEOTIDE SEQUENCE [LARGE SCALE GENOMIC DNA]</scope>
    <source>
        <strain evidence="2 3">5J-6</strain>
    </source>
</reference>
<evidence type="ECO:0000259" key="1">
    <source>
        <dbReference type="PROSITE" id="PS51729"/>
    </source>
</evidence>
<name>A0A6L8UYI9_9BACL</name>
<organism evidence="2 3">
    <name type="scientific">Paenibacillus silvestris</name>
    <dbReference type="NCBI Taxonomy" id="2606219"/>
    <lineage>
        <taxon>Bacteria</taxon>
        <taxon>Bacillati</taxon>
        <taxon>Bacillota</taxon>
        <taxon>Bacilli</taxon>
        <taxon>Bacillales</taxon>
        <taxon>Paenibacillaceae</taxon>
        <taxon>Paenibacillus</taxon>
    </lineage>
</organism>
<dbReference type="Proteomes" id="UP000481087">
    <property type="component" value="Unassembled WGS sequence"/>
</dbReference>
<dbReference type="AlphaFoldDB" id="A0A6L8UYI9"/>
<sequence>MIQNTGAWVIDHTYVDPRFRGRQLGKQLLDRVVRDARDNGRTIISSCHIKRVASNRMRALSFK</sequence>
<comment type="caution">
    <text evidence="2">The sequence shown here is derived from an EMBL/GenBank/DDBJ whole genome shotgun (WGS) entry which is preliminary data.</text>
</comment>
<keyword evidence="2" id="KW-0808">Transferase</keyword>
<accession>A0A6L8UYI9</accession>
<dbReference type="Gene3D" id="3.40.630.30">
    <property type="match status" value="1"/>
</dbReference>
<dbReference type="PROSITE" id="PS51729">
    <property type="entry name" value="GNAT_YJDJ"/>
    <property type="match status" value="1"/>
</dbReference>
<dbReference type="CDD" id="cd04301">
    <property type="entry name" value="NAT_SF"/>
    <property type="match status" value="1"/>
</dbReference>
<dbReference type="SUPFAM" id="SSF55729">
    <property type="entry name" value="Acyl-CoA N-acyltransferases (Nat)"/>
    <property type="match status" value="1"/>
</dbReference>
<evidence type="ECO:0000313" key="2">
    <source>
        <dbReference type="EMBL" id="MZQ83293.1"/>
    </source>
</evidence>
<keyword evidence="3" id="KW-1185">Reference proteome</keyword>
<proteinExistence type="predicted"/>
<dbReference type="Pfam" id="PF14542">
    <property type="entry name" value="Acetyltransf_CG"/>
    <property type="match status" value="1"/>
</dbReference>
<dbReference type="GO" id="GO:0016740">
    <property type="term" value="F:transferase activity"/>
    <property type="evidence" value="ECO:0007669"/>
    <property type="project" value="UniProtKB-KW"/>
</dbReference>
<dbReference type="EMBL" id="WTUZ01000017">
    <property type="protein sequence ID" value="MZQ83293.1"/>
    <property type="molecule type" value="Genomic_DNA"/>
</dbReference>
<evidence type="ECO:0000313" key="3">
    <source>
        <dbReference type="Proteomes" id="UP000481087"/>
    </source>
</evidence>
<protein>
    <submittedName>
        <fullName evidence="2">GNAT family N-acetyltransferase</fullName>
    </submittedName>
</protein>